<evidence type="ECO:0000259" key="1">
    <source>
        <dbReference type="Pfam" id="PF01593"/>
    </source>
</evidence>
<dbReference type="EMBL" id="KZ302294">
    <property type="protein sequence ID" value="PFH45772.1"/>
    <property type="molecule type" value="Genomic_DNA"/>
</dbReference>
<protein>
    <recommendedName>
        <fullName evidence="1">Amine oxidase domain-containing protein</fullName>
    </recommendedName>
</protein>
<dbReference type="InterPro" id="IPR036188">
    <property type="entry name" value="FAD/NAD-bd_sf"/>
</dbReference>
<dbReference type="PANTHER" id="PTHR43734">
    <property type="entry name" value="PHYTOENE DESATURASE"/>
    <property type="match status" value="1"/>
</dbReference>
<proteinExistence type="predicted"/>
<dbReference type="AlphaFoldDB" id="A0A2A9NDI1"/>
<sequence>MLSSAGKGTIQEVKILIIGAGPTGLGAAKRLCDVNSGQRDQVSWLIVDECDGVGGLASTDTTPEGFLFDVGGHVIFSHYACFDRVLKEALPKEDDWLHHQRISYIRCHNTNNIARLPIAIWAKCIHGLVKAFIRSMVTRSKPADFDEWIVRNTGTGIADIFMRPYNYKVWGVPTKLLQCKWLGERVAAPDLRCILTNIMKRQETRKWGPNATFRFPAHGDKIQLKYKVIRIDPQEKVAYLEDGRKVRYKHLISTMNVDQLVSILPDVPNNVQNAAEGLVYSTTHVIGLGLRGTPREISKMCWMYFPEDNAPFYRSTVFSNYSPNLVPHASVKLRTVRRADSQPCNTTTYAAGPYWSLMLEISESGCKPVNKDTLVSDVIQGCINTGLVKESDEIVSLYFRSFHHCYPTPTLNRDECLATILPYLRDKLDIWSRGRFGAWKYEVANQDHSFMQGVEAVDNTLFGKPEVTLGTL</sequence>
<dbReference type="Proteomes" id="UP000242287">
    <property type="component" value="Unassembled WGS sequence"/>
</dbReference>
<accession>A0A2A9NDI1</accession>
<dbReference type="InterPro" id="IPR002937">
    <property type="entry name" value="Amino_oxidase"/>
</dbReference>
<name>A0A2A9NDI1_9AGAR</name>
<dbReference type="Pfam" id="PF01593">
    <property type="entry name" value="Amino_oxidase"/>
    <property type="match status" value="1"/>
</dbReference>
<dbReference type="Gene3D" id="3.50.50.60">
    <property type="entry name" value="FAD/NAD(P)-binding domain"/>
    <property type="match status" value="1"/>
</dbReference>
<dbReference type="STRING" id="703135.A0A2A9NDI1"/>
<feature type="domain" description="Amine oxidase" evidence="1">
    <location>
        <begin position="23"/>
        <end position="323"/>
    </location>
</feature>
<keyword evidence="3" id="KW-1185">Reference proteome</keyword>
<reference evidence="2 3" key="1">
    <citation type="submission" date="2014-02" db="EMBL/GenBank/DDBJ databases">
        <title>Transposable element dynamics among asymbiotic and ectomycorrhizal Amanita fungi.</title>
        <authorList>
            <consortium name="DOE Joint Genome Institute"/>
            <person name="Hess J."/>
            <person name="Skrede I."/>
            <person name="Wolfe B."/>
            <person name="LaButti K."/>
            <person name="Ohm R.A."/>
            <person name="Grigoriev I.V."/>
            <person name="Pringle A."/>
        </authorList>
    </citation>
    <scope>NUCLEOTIDE SEQUENCE [LARGE SCALE GENOMIC DNA]</scope>
    <source>
        <strain evidence="2 3">SKay4041</strain>
    </source>
</reference>
<dbReference type="PANTHER" id="PTHR43734:SF4">
    <property type="entry name" value="AMINE OXIDASE DOMAIN-CONTAINING PROTEIN"/>
    <property type="match status" value="1"/>
</dbReference>
<organism evidence="2 3">
    <name type="scientific">Amanita thiersii Skay4041</name>
    <dbReference type="NCBI Taxonomy" id="703135"/>
    <lineage>
        <taxon>Eukaryota</taxon>
        <taxon>Fungi</taxon>
        <taxon>Dikarya</taxon>
        <taxon>Basidiomycota</taxon>
        <taxon>Agaricomycotina</taxon>
        <taxon>Agaricomycetes</taxon>
        <taxon>Agaricomycetidae</taxon>
        <taxon>Agaricales</taxon>
        <taxon>Pluteineae</taxon>
        <taxon>Amanitaceae</taxon>
        <taxon>Amanita</taxon>
    </lineage>
</organism>
<dbReference type="GO" id="GO:0016491">
    <property type="term" value="F:oxidoreductase activity"/>
    <property type="evidence" value="ECO:0007669"/>
    <property type="project" value="InterPro"/>
</dbReference>
<dbReference type="SUPFAM" id="SSF51905">
    <property type="entry name" value="FAD/NAD(P)-binding domain"/>
    <property type="match status" value="1"/>
</dbReference>
<evidence type="ECO:0000313" key="2">
    <source>
        <dbReference type="EMBL" id="PFH45772.1"/>
    </source>
</evidence>
<dbReference type="OrthoDB" id="686384at2759"/>
<evidence type="ECO:0000313" key="3">
    <source>
        <dbReference type="Proteomes" id="UP000242287"/>
    </source>
</evidence>
<gene>
    <name evidence="2" type="ORF">AMATHDRAFT_82802</name>
</gene>